<evidence type="ECO:0000256" key="5">
    <source>
        <dbReference type="ARBA" id="ARBA00022553"/>
    </source>
</evidence>
<dbReference type="PANTHER" id="PTHR45339:SF1">
    <property type="entry name" value="HYBRID SIGNAL TRANSDUCTION HISTIDINE KINASE J"/>
    <property type="match status" value="1"/>
</dbReference>
<dbReference type="RefSeq" id="WP_019623092.1">
    <property type="nucleotide sequence ID" value="NZ_AP014545.1"/>
</dbReference>
<keyword evidence="6" id="KW-0808">Transferase</keyword>
<evidence type="ECO:0000256" key="7">
    <source>
        <dbReference type="ARBA" id="ARBA00022692"/>
    </source>
</evidence>
<evidence type="ECO:0000256" key="1">
    <source>
        <dbReference type="ARBA" id="ARBA00000085"/>
    </source>
</evidence>
<dbReference type="Gene3D" id="3.40.50.2300">
    <property type="match status" value="1"/>
</dbReference>
<evidence type="ECO:0000256" key="16">
    <source>
        <dbReference type="PROSITE-ProRule" id="PRU00110"/>
    </source>
</evidence>
<dbReference type="PRINTS" id="PR00344">
    <property type="entry name" value="BCTRLSENSOR"/>
</dbReference>
<dbReference type="EMBL" id="AP014545">
    <property type="protein sequence ID" value="BBB27611.1"/>
    <property type="molecule type" value="Genomic_DNA"/>
</dbReference>
<feature type="domain" description="Response regulatory" evidence="20">
    <location>
        <begin position="683"/>
        <end position="802"/>
    </location>
</feature>
<dbReference type="Gene3D" id="3.30.450.20">
    <property type="entry name" value="PAS domain"/>
    <property type="match status" value="2"/>
</dbReference>
<dbReference type="Proteomes" id="UP000595663">
    <property type="component" value="Chromosome"/>
</dbReference>
<dbReference type="InterPro" id="IPR001789">
    <property type="entry name" value="Sig_transdc_resp-reg_receiver"/>
</dbReference>
<evidence type="ECO:0000256" key="12">
    <source>
        <dbReference type="ARBA" id="ARBA00023012"/>
    </source>
</evidence>
<dbReference type="SMART" id="SM00388">
    <property type="entry name" value="HisKA"/>
    <property type="match status" value="1"/>
</dbReference>
<dbReference type="SMART" id="SM00073">
    <property type="entry name" value="HPT"/>
    <property type="match status" value="1"/>
</dbReference>
<evidence type="ECO:0000256" key="6">
    <source>
        <dbReference type="ARBA" id="ARBA00022679"/>
    </source>
</evidence>
<feature type="modified residue" description="Phosphohistidine" evidence="16">
    <location>
        <position position="888"/>
    </location>
</feature>
<dbReference type="GO" id="GO:0000155">
    <property type="term" value="F:phosphorelay sensor kinase activity"/>
    <property type="evidence" value="ECO:0007669"/>
    <property type="project" value="InterPro"/>
</dbReference>
<keyword evidence="8" id="KW-0547">Nucleotide-binding</keyword>
<dbReference type="Pfam" id="PF08269">
    <property type="entry name" value="dCache_2"/>
    <property type="match status" value="1"/>
</dbReference>
<dbReference type="SUPFAM" id="SSF52172">
    <property type="entry name" value="CheY-like"/>
    <property type="match status" value="1"/>
</dbReference>
<evidence type="ECO:0000259" key="21">
    <source>
        <dbReference type="PROSITE" id="PS50894"/>
    </source>
</evidence>
<dbReference type="PANTHER" id="PTHR45339">
    <property type="entry name" value="HYBRID SIGNAL TRANSDUCTION HISTIDINE KINASE J"/>
    <property type="match status" value="1"/>
</dbReference>
<dbReference type="InterPro" id="IPR004358">
    <property type="entry name" value="Sig_transdc_His_kin-like_C"/>
</dbReference>
<dbReference type="KEGG" id="ajp:AMJAP_3026"/>
<dbReference type="Gene3D" id="3.30.565.10">
    <property type="entry name" value="Histidine kinase-like ATPase, C-terminal domain"/>
    <property type="match status" value="1"/>
</dbReference>
<dbReference type="GO" id="GO:0005886">
    <property type="term" value="C:plasma membrane"/>
    <property type="evidence" value="ECO:0007669"/>
    <property type="project" value="UniProtKB-SubCell"/>
</dbReference>
<keyword evidence="12" id="KW-0902">Two-component regulatory system</keyword>
<dbReference type="PROSITE" id="PS50894">
    <property type="entry name" value="HPT"/>
    <property type="match status" value="1"/>
</dbReference>
<evidence type="ECO:0000256" key="18">
    <source>
        <dbReference type="SAM" id="Phobius"/>
    </source>
</evidence>
<dbReference type="CDD" id="cd17546">
    <property type="entry name" value="REC_hyHK_CKI1_RcsC-like"/>
    <property type="match status" value="1"/>
</dbReference>
<evidence type="ECO:0000313" key="22">
    <source>
        <dbReference type="EMBL" id="BBB27611.1"/>
    </source>
</evidence>
<keyword evidence="11 18" id="KW-1133">Transmembrane helix</keyword>
<dbReference type="InterPro" id="IPR036097">
    <property type="entry name" value="HisK_dim/P_sf"/>
</dbReference>
<evidence type="ECO:0000256" key="14">
    <source>
        <dbReference type="ARBA" id="ARBA00064003"/>
    </source>
</evidence>
<reference evidence="22 23" key="1">
    <citation type="journal article" date="2008" name="Int. J. Syst. Evol. Microbiol.">
        <title>Amphritea japonica sp. nov. and Amphritea balenae sp. nov., isolated from the sediment adjacent to sperm whale carcasses off Kagoshima, Japan.</title>
        <authorList>
            <person name="Miyazaki M."/>
            <person name="Nogi Y."/>
            <person name="Fujiwara Y."/>
            <person name="Kawato M."/>
            <person name="Nagahama T."/>
            <person name="Kubokawa K."/>
            <person name="Horikoshi K."/>
        </authorList>
    </citation>
    <scope>NUCLEOTIDE SEQUENCE [LARGE SCALE GENOMIC DNA]</scope>
    <source>
        <strain evidence="22 23">ATCC BAA-1530</strain>
    </source>
</reference>
<dbReference type="FunFam" id="3.30.565.10:FF:000010">
    <property type="entry name" value="Sensor histidine kinase RcsC"/>
    <property type="match status" value="1"/>
</dbReference>
<evidence type="ECO:0000256" key="10">
    <source>
        <dbReference type="ARBA" id="ARBA00022840"/>
    </source>
</evidence>
<keyword evidence="10" id="KW-0067">ATP-binding</keyword>
<dbReference type="InterPro" id="IPR003661">
    <property type="entry name" value="HisK_dim/P_dom"/>
</dbReference>
<proteinExistence type="predicted"/>
<comment type="subcellular location">
    <subcellularLocation>
        <location evidence="2">Cell membrane</location>
        <topology evidence="2">Multi-pass membrane protein</topology>
    </subcellularLocation>
</comment>
<evidence type="ECO:0000256" key="17">
    <source>
        <dbReference type="PROSITE-ProRule" id="PRU00169"/>
    </source>
</evidence>
<protein>
    <recommendedName>
        <fullName evidence="15">Sensory/regulatory protein RpfC</fullName>
        <ecNumber evidence="3">2.7.13.3</ecNumber>
    </recommendedName>
</protein>
<sequence length="953" mass="105362">MLSSFKFKIIALVVAVLLGTAAGVMYFTQRDVGQAMLFAEQKSALNVLQLADLNIRAGYDQLVSEKVDILHKIKADMRQLTRLGQSVLDSYAQVAKPDQLSEEAAKEAILKWIGSVDFDNGDLILFDSDGVIVGATDSGLTLTSIAGLRDLKGRQLHQSMRFDRLDPKGDSGIFYWHKPGHPKGDKYMGYFIPAANWDWTLAIVVNFSGVEQQSQQKMSVIVDALRTTFNKLQVAKTGYAILFNGHQDVLIEPPLQRLQGGITTDDLDWSQAGVLEQIIEAHQRGENSIRHHSPFTGGRQVQVYFSYFKAFDWYSAVVVPVAEISAPGRTVVAQQSLIIGLIFMVSIGAAFILVFRMARPLNILASYAKSLPDQDFIRPADQSQKVVSLAQKNRDEIGRLAESFLFMEMAIRSTIQQVHKEKESAIKASQAKSEFLATMSHEIRTPMNGVLGMTDLVLETSLTEEQRRFMEMIRYSGEGLLDIINDVLDFSKIEAGKLKLDCQPLNLAELIQTQVAILDPQAHKKNLSLICHLPPELDVVVLGDAMRLRQILTNLIGNAIKFTLQGVVEVTAVVFERSEQNISFQLRVADTGVGIAPEHQCVIFESFSQADSSTTRNFGGTGLGLAISRQLIEMMGGTIDFSSEPDKGTTFWFGLSMAKTDETPRQELPELRQLAELDTVSGRVLLVEDHPVNQEYALQALSGLGVTVDTAINGVEALKMLQQADYQLVLMDCQMPEMDGYQATKELRRLELEKQLPHLPVIALTANAMADDRARCLRAGMDDYLAKPFNKRQISLILKRWLGGGGEGCAEPDALYLAEQTSSSTGEYAEQMGEVDSEVISQLIEMDTSSVFLQKIIAAYLEKSPDDLARLSKAVEAGDSEMLRVAAHSFKSSSYNLGAMKLAELCKALEQVGRDKTLEKSEELLAQIEAAYLKVSQTLLTISEKEGEYVCSE</sequence>
<dbReference type="SUPFAM" id="SSF47226">
    <property type="entry name" value="Histidine-containing phosphotransfer domain, HPT domain"/>
    <property type="match status" value="1"/>
</dbReference>
<keyword evidence="7 18" id="KW-0812">Transmembrane</keyword>
<feature type="domain" description="Histidine kinase" evidence="19">
    <location>
        <begin position="438"/>
        <end position="659"/>
    </location>
</feature>
<dbReference type="PROSITE" id="PS50109">
    <property type="entry name" value="HIS_KIN"/>
    <property type="match status" value="1"/>
</dbReference>
<gene>
    <name evidence="22" type="ORF">AMJAP_3026</name>
</gene>
<organism evidence="22 23">
    <name type="scientific">Amphritea japonica ATCC BAA-1530</name>
    <dbReference type="NCBI Taxonomy" id="1278309"/>
    <lineage>
        <taxon>Bacteria</taxon>
        <taxon>Pseudomonadati</taxon>
        <taxon>Pseudomonadota</taxon>
        <taxon>Gammaproteobacteria</taxon>
        <taxon>Oceanospirillales</taxon>
        <taxon>Oceanospirillaceae</taxon>
        <taxon>Amphritea</taxon>
    </lineage>
</organism>
<feature type="domain" description="HPt" evidence="21">
    <location>
        <begin position="849"/>
        <end position="942"/>
    </location>
</feature>
<comment type="subunit">
    <text evidence="14">At low DSF concentrations, interacts with RpfF.</text>
</comment>
<evidence type="ECO:0000259" key="19">
    <source>
        <dbReference type="PROSITE" id="PS50109"/>
    </source>
</evidence>
<dbReference type="InterPro" id="IPR004010">
    <property type="entry name" value="Double_Cache_2"/>
</dbReference>
<dbReference type="OrthoDB" id="6724607at2"/>
<dbReference type="CDD" id="cd16922">
    <property type="entry name" value="HATPase_EvgS-ArcB-TorS-like"/>
    <property type="match status" value="1"/>
</dbReference>
<dbReference type="AlphaFoldDB" id="A0A7R6PG30"/>
<dbReference type="Pfam" id="PF00512">
    <property type="entry name" value="HisKA"/>
    <property type="match status" value="1"/>
</dbReference>
<dbReference type="InterPro" id="IPR008207">
    <property type="entry name" value="Sig_transdc_His_kin_Hpt_dom"/>
</dbReference>
<dbReference type="GO" id="GO:0005524">
    <property type="term" value="F:ATP binding"/>
    <property type="evidence" value="ECO:0007669"/>
    <property type="project" value="UniProtKB-KW"/>
</dbReference>
<keyword evidence="23" id="KW-1185">Reference proteome</keyword>
<evidence type="ECO:0000256" key="9">
    <source>
        <dbReference type="ARBA" id="ARBA00022777"/>
    </source>
</evidence>
<keyword evidence="5 17" id="KW-0597">Phosphoprotein</keyword>
<dbReference type="FunFam" id="1.10.287.130:FF:000002">
    <property type="entry name" value="Two-component osmosensing histidine kinase"/>
    <property type="match status" value="1"/>
</dbReference>
<dbReference type="InterPro" id="IPR011006">
    <property type="entry name" value="CheY-like_superfamily"/>
</dbReference>
<dbReference type="Gene3D" id="1.20.120.160">
    <property type="entry name" value="HPT domain"/>
    <property type="match status" value="1"/>
</dbReference>
<evidence type="ECO:0000313" key="23">
    <source>
        <dbReference type="Proteomes" id="UP000595663"/>
    </source>
</evidence>
<evidence type="ECO:0000259" key="20">
    <source>
        <dbReference type="PROSITE" id="PS50110"/>
    </source>
</evidence>
<dbReference type="CDD" id="cd00082">
    <property type="entry name" value="HisKA"/>
    <property type="match status" value="1"/>
</dbReference>
<dbReference type="InterPro" id="IPR036641">
    <property type="entry name" value="HPT_dom_sf"/>
</dbReference>
<dbReference type="Gene3D" id="6.10.340.10">
    <property type="match status" value="1"/>
</dbReference>
<comment type="catalytic activity">
    <reaction evidence="1">
        <text>ATP + protein L-histidine = ADP + protein N-phospho-L-histidine.</text>
        <dbReference type="EC" id="2.7.13.3"/>
    </reaction>
</comment>
<evidence type="ECO:0000256" key="11">
    <source>
        <dbReference type="ARBA" id="ARBA00022989"/>
    </source>
</evidence>
<dbReference type="SUPFAM" id="SSF55874">
    <property type="entry name" value="ATPase domain of HSP90 chaperone/DNA topoisomerase II/histidine kinase"/>
    <property type="match status" value="1"/>
</dbReference>
<dbReference type="Pfam" id="PF00072">
    <property type="entry name" value="Response_reg"/>
    <property type="match status" value="1"/>
</dbReference>
<evidence type="ECO:0000256" key="4">
    <source>
        <dbReference type="ARBA" id="ARBA00022475"/>
    </source>
</evidence>
<evidence type="ECO:0000256" key="15">
    <source>
        <dbReference type="ARBA" id="ARBA00068150"/>
    </source>
</evidence>
<keyword evidence="9 22" id="KW-0418">Kinase</keyword>
<dbReference type="InterPro" id="IPR005467">
    <property type="entry name" value="His_kinase_dom"/>
</dbReference>
<dbReference type="EC" id="2.7.13.3" evidence="3"/>
<keyword evidence="13 18" id="KW-0472">Membrane</keyword>
<dbReference type="SUPFAM" id="SSF47384">
    <property type="entry name" value="Homodimeric domain of signal transducing histidine kinase"/>
    <property type="match status" value="1"/>
</dbReference>
<dbReference type="Pfam" id="PF01627">
    <property type="entry name" value="Hpt"/>
    <property type="match status" value="1"/>
</dbReference>
<dbReference type="Pfam" id="PF02518">
    <property type="entry name" value="HATPase_c"/>
    <property type="match status" value="1"/>
</dbReference>
<feature type="modified residue" description="4-aspartylphosphate" evidence="17">
    <location>
        <position position="732"/>
    </location>
</feature>
<accession>A0A7R6PG30</accession>
<dbReference type="PROSITE" id="PS50110">
    <property type="entry name" value="RESPONSE_REGULATORY"/>
    <property type="match status" value="1"/>
</dbReference>
<dbReference type="Gene3D" id="1.10.287.130">
    <property type="match status" value="1"/>
</dbReference>
<keyword evidence="4" id="KW-1003">Cell membrane</keyword>
<name>A0A7R6PG30_9GAMM</name>
<dbReference type="InterPro" id="IPR036890">
    <property type="entry name" value="HATPase_C_sf"/>
</dbReference>
<dbReference type="SMART" id="SM00387">
    <property type="entry name" value="HATPase_c"/>
    <property type="match status" value="1"/>
</dbReference>
<evidence type="ECO:0000256" key="8">
    <source>
        <dbReference type="ARBA" id="ARBA00022741"/>
    </source>
</evidence>
<evidence type="ECO:0000256" key="3">
    <source>
        <dbReference type="ARBA" id="ARBA00012438"/>
    </source>
</evidence>
<feature type="transmembrane region" description="Helical" evidence="18">
    <location>
        <begin position="337"/>
        <end position="355"/>
    </location>
</feature>
<evidence type="ECO:0000256" key="2">
    <source>
        <dbReference type="ARBA" id="ARBA00004651"/>
    </source>
</evidence>
<dbReference type="SMART" id="SM00448">
    <property type="entry name" value="REC"/>
    <property type="match status" value="1"/>
</dbReference>
<evidence type="ECO:0000256" key="13">
    <source>
        <dbReference type="ARBA" id="ARBA00023136"/>
    </source>
</evidence>
<dbReference type="InterPro" id="IPR003594">
    <property type="entry name" value="HATPase_dom"/>
</dbReference>